<proteinExistence type="predicted"/>
<protein>
    <submittedName>
        <fullName evidence="1">Uncharacterized protein</fullName>
    </submittedName>
</protein>
<reference evidence="1" key="1">
    <citation type="submission" date="2016-03" db="EMBL/GenBank/DDBJ databases">
        <title>Updated assembly of Pseudogymnoascus destructans, the fungus causing white-nose syndrome of bats.</title>
        <authorList>
            <person name="Palmer J.M."/>
            <person name="Drees K.P."/>
            <person name="Foster J.T."/>
            <person name="Lindner D.L."/>
        </authorList>
    </citation>
    <scope>NUCLEOTIDE SEQUENCE [LARGE SCALE GENOMIC DNA]</scope>
    <source>
        <strain evidence="1">20631-21</strain>
    </source>
</reference>
<dbReference type="RefSeq" id="XP_024325713.1">
    <property type="nucleotide sequence ID" value="XM_024467037.1"/>
</dbReference>
<organism evidence="1">
    <name type="scientific">Pseudogymnoascus destructans</name>
    <dbReference type="NCBI Taxonomy" id="655981"/>
    <lineage>
        <taxon>Eukaryota</taxon>
        <taxon>Fungi</taxon>
        <taxon>Dikarya</taxon>
        <taxon>Ascomycota</taxon>
        <taxon>Pezizomycotina</taxon>
        <taxon>Leotiomycetes</taxon>
        <taxon>Thelebolales</taxon>
        <taxon>Thelebolaceae</taxon>
        <taxon>Pseudogymnoascus</taxon>
    </lineage>
</organism>
<name>A0A177AG99_9PEZI</name>
<sequence>MPGDAAVENGPPPDEKFTSLMAAVRKQGDGERPIPMGRRHIRIEITPPYMDIIQYYLDSQYHQIKPSILDPKVHYFLMQGAFLH</sequence>
<dbReference type="Proteomes" id="UP000077154">
    <property type="component" value="Unassembled WGS sequence"/>
</dbReference>
<dbReference type="AlphaFoldDB" id="A0A177AG99"/>
<dbReference type="OrthoDB" id="10490985at2759"/>
<evidence type="ECO:0000313" key="1">
    <source>
        <dbReference type="EMBL" id="OAF60432.1"/>
    </source>
</evidence>
<dbReference type="EMBL" id="KV441391">
    <property type="protein sequence ID" value="OAF60432.1"/>
    <property type="molecule type" value="Genomic_DNA"/>
</dbReference>
<gene>
    <name evidence="1" type="ORF">VC83_03389</name>
</gene>
<accession>A0A177AG99</accession>
<dbReference type="GeneID" id="36286466"/>